<dbReference type="Proteomes" id="UP000095282">
    <property type="component" value="Unplaced"/>
</dbReference>
<evidence type="ECO:0000256" key="4">
    <source>
        <dbReference type="ARBA" id="ARBA00023136"/>
    </source>
</evidence>
<evidence type="ECO:0000313" key="7">
    <source>
        <dbReference type="Proteomes" id="UP000095282"/>
    </source>
</evidence>
<evidence type="ECO:0000256" key="1">
    <source>
        <dbReference type="ARBA" id="ARBA00004370"/>
    </source>
</evidence>
<evidence type="ECO:0000256" key="3">
    <source>
        <dbReference type="ARBA" id="ARBA00022989"/>
    </source>
</evidence>
<organism evidence="7 8">
    <name type="scientific">Caenorhabditis tropicalis</name>
    <dbReference type="NCBI Taxonomy" id="1561998"/>
    <lineage>
        <taxon>Eukaryota</taxon>
        <taxon>Metazoa</taxon>
        <taxon>Ecdysozoa</taxon>
        <taxon>Nematoda</taxon>
        <taxon>Chromadorea</taxon>
        <taxon>Rhabditida</taxon>
        <taxon>Rhabditina</taxon>
        <taxon>Rhabditomorpha</taxon>
        <taxon>Rhabditoidea</taxon>
        <taxon>Rhabditidae</taxon>
        <taxon>Peloderinae</taxon>
        <taxon>Caenorhabditis</taxon>
    </lineage>
</organism>
<keyword evidence="3 5" id="KW-1133">Transmembrane helix</keyword>
<dbReference type="Gene3D" id="2.60.120.260">
    <property type="entry name" value="Galactose-binding domain-like"/>
    <property type="match status" value="1"/>
</dbReference>
<dbReference type="InterPro" id="IPR045119">
    <property type="entry name" value="SUN1-5"/>
</dbReference>
<keyword evidence="4 5" id="KW-0472">Membrane</keyword>
<evidence type="ECO:0000256" key="2">
    <source>
        <dbReference type="ARBA" id="ARBA00022692"/>
    </source>
</evidence>
<dbReference type="WBParaSite" id="Csp11.Scaffold617.g6037.t1">
    <property type="protein sequence ID" value="Csp11.Scaffold617.g6037.t1"/>
    <property type="gene ID" value="Csp11.Scaffold617.g6037"/>
</dbReference>
<dbReference type="Pfam" id="PF07738">
    <property type="entry name" value="Sad1_UNC"/>
    <property type="match status" value="1"/>
</dbReference>
<dbReference type="GO" id="GO:0034993">
    <property type="term" value="C:meiotic nuclear membrane microtubule tethering complex"/>
    <property type="evidence" value="ECO:0007669"/>
    <property type="project" value="TreeGrafter"/>
</dbReference>
<feature type="transmembrane region" description="Helical" evidence="5">
    <location>
        <begin position="361"/>
        <end position="386"/>
    </location>
</feature>
<comment type="subcellular location">
    <subcellularLocation>
        <location evidence="1">Membrane</location>
    </subcellularLocation>
</comment>
<dbReference type="FunFam" id="2.60.120.260:FF:000158">
    <property type="entry name" value="Protein CBG16940"/>
    <property type="match status" value="1"/>
</dbReference>
<dbReference type="AlphaFoldDB" id="A0A1I7THP9"/>
<accession>A0A1I7THP9</accession>
<sequence>MTLNSDSFLKKETITVQETKGDERKWNELLKDRILGYSIEQCAAGFILFLLLINSYAISSNIKDNNAMISTLQQKVDRLQKTCEKFKAPKEESSQMGNEMIKETINEALNEAKPLFIFENVEKILENREILTPKPIYKINAASYVMGAEVDTSRSSNSSLYRFFGDESEQVLVDRLEPPAKKAWCSEDKEPVLTVNLAKFIKPTAVSYQHFKWNHIVPDSAPQIFDVLACLDVGCFRTVPLVSNFEYKSNDRKQEQIYPISPFPNASLIGKVQFRFRKNHGNVKETCVSLVRVYGETDQLPKKEEPTMKKLESCTKKNDTYHNSPFFYQYFTFKDCKTVYSDNCCGICPECCEDCPISDSASNLCACVFLIVFFFICILGCVGSVAEAEERRRRY</sequence>
<protein>
    <submittedName>
        <fullName evidence="8">SUN domain-containing protein</fullName>
    </submittedName>
</protein>
<keyword evidence="7" id="KW-1185">Reference proteome</keyword>
<dbReference type="STRING" id="1561998.A0A1I7THP9"/>
<proteinExistence type="predicted"/>
<feature type="domain" description="SUN" evidence="6">
    <location>
        <begin position="97"/>
        <end position="298"/>
    </location>
</feature>
<reference evidence="8" key="1">
    <citation type="submission" date="2016-11" db="UniProtKB">
        <authorList>
            <consortium name="WormBaseParasite"/>
        </authorList>
    </citation>
    <scope>IDENTIFICATION</scope>
</reference>
<dbReference type="PANTHER" id="PTHR12911">
    <property type="entry name" value="SAD1/UNC-84-LIKE PROTEIN-RELATED"/>
    <property type="match status" value="1"/>
</dbReference>
<evidence type="ECO:0000256" key="5">
    <source>
        <dbReference type="SAM" id="Phobius"/>
    </source>
</evidence>
<dbReference type="eggNOG" id="KOG2687">
    <property type="taxonomic scope" value="Eukaryota"/>
</dbReference>
<name>A0A1I7THP9_9PELO</name>
<dbReference type="PROSITE" id="PS51469">
    <property type="entry name" value="SUN"/>
    <property type="match status" value="1"/>
</dbReference>
<keyword evidence="2 5" id="KW-0812">Transmembrane</keyword>
<evidence type="ECO:0000259" key="6">
    <source>
        <dbReference type="PROSITE" id="PS51469"/>
    </source>
</evidence>
<dbReference type="PANTHER" id="PTHR12911:SF2">
    <property type="entry name" value="SUN DOMAIN-CONTAINING PROTEIN 1"/>
    <property type="match status" value="1"/>
</dbReference>
<dbReference type="InterPro" id="IPR012919">
    <property type="entry name" value="SUN_dom"/>
</dbReference>
<evidence type="ECO:0000313" key="8">
    <source>
        <dbReference type="WBParaSite" id="Csp11.Scaffold617.g6037.t1"/>
    </source>
</evidence>
<dbReference type="GO" id="GO:0043495">
    <property type="term" value="F:protein-membrane adaptor activity"/>
    <property type="evidence" value="ECO:0007669"/>
    <property type="project" value="TreeGrafter"/>
</dbReference>